<sequence length="105" mass="11541">MENGYVSPEMYATRLGSHGKITDLSSLFKLDPKVPFSICVVPKQATTDILLIVDLKLHQDDESSDFPVPLSDWTPGGIVEIPAEAIDLLSYDVYWACGTKAERAV</sequence>
<dbReference type="RefSeq" id="WP_282592669.1">
    <property type="nucleotide sequence ID" value="NZ_JAPAAF010000028.1"/>
</dbReference>
<gene>
    <name evidence="1" type="ORF">N2K84_15145</name>
</gene>
<keyword evidence="2" id="KW-1185">Reference proteome</keyword>
<dbReference type="AlphaFoldDB" id="A0AA41YE85"/>
<comment type="caution">
    <text evidence="1">The sequence shown here is derived from an EMBL/GenBank/DDBJ whole genome shotgun (WGS) entry which is preliminary data.</text>
</comment>
<accession>A0AA41YE85</accession>
<protein>
    <submittedName>
        <fullName evidence="1">Uncharacterized protein</fullName>
    </submittedName>
</protein>
<evidence type="ECO:0000313" key="1">
    <source>
        <dbReference type="EMBL" id="MCW0484077.1"/>
    </source>
</evidence>
<name>A0AA41YE85_9BACT</name>
<reference evidence="1" key="1">
    <citation type="submission" date="2022-10" db="EMBL/GenBank/DDBJ databases">
        <title>Gaoshiqiia sediminis gen. nov., sp. nov., isolated from coastal sediment.</title>
        <authorList>
            <person name="Yu W.X."/>
            <person name="Mu D.S."/>
            <person name="Du J.Z."/>
            <person name="Liang Y.Q."/>
        </authorList>
    </citation>
    <scope>NUCLEOTIDE SEQUENCE</scope>
    <source>
        <strain evidence="1">A06</strain>
    </source>
</reference>
<evidence type="ECO:0000313" key="2">
    <source>
        <dbReference type="Proteomes" id="UP001163821"/>
    </source>
</evidence>
<organism evidence="1 2">
    <name type="scientific">Gaoshiqia sediminis</name>
    <dbReference type="NCBI Taxonomy" id="2986998"/>
    <lineage>
        <taxon>Bacteria</taxon>
        <taxon>Pseudomonadati</taxon>
        <taxon>Bacteroidota</taxon>
        <taxon>Bacteroidia</taxon>
        <taxon>Marinilabiliales</taxon>
        <taxon>Prolixibacteraceae</taxon>
        <taxon>Gaoshiqia</taxon>
    </lineage>
</organism>
<dbReference type="Proteomes" id="UP001163821">
    <property type="component" value="Unassembled WGS sequence"/>
</dbReference>
<proteinExistence type="predicted"/>
<dbReference type="EMBL" id="JAPAAF010000028">
    <property type="protein sequence ID" value="MCW0484077.1"/>
    <property type="molecule type" value="Genomic_DNA"/>
</dbReference>